<evidence type="ECO:0000256" key="2">
    <source>
        <dbReference type="SAM" id="MobiDB-lite"/>
    </source>
</evidence>
<keyword evidence="4" id="KW-1185">Reference proteome</keyword>
<feature type="coiled-coil region" evidence="1">
    <location>
        <begin position="3"/>
        <end position="37"/>
    </location>
</feature>
<feature type="compositionally biased region" description="Basic and acidic residues" evidence="2">
    <location>
        <begin position="204"/>
        <end position="227"/>
    </location>
</feature>
<proteinExistence type="predicted"/>
<sequence>MAAAERTRKIPSLERRIDAIEKEQEKQGTEITSLKRRQDRIEKATLLVIEHSSQVETLYATATQSRRFSTLAKDASKVILQELSELTKLPFPLPHQLPADWHQLNEETKNIPLDVIGNWWLLVGTLETAVRFIFPNRSRNTRDPNTGQWNRTPKHFVARLTFGENALRIQNCLQGPLGQFINRLVKTRREAGNTEISNLFVSKTPEELERKRGKGNKGEGKGKDGKGRGRGRGRGQHDQ</sequence>
<keyword evidence="3" id="KW-0548">Nucleotidyltransferase</keyword>
<accession>A0ABP0LXX1</accession>
<keyword evidence="1" id="KW-0175">Coiled coil</keyword>
<feature type="compositionally biased region" description="Basic residues" evidence="2">
    <location>
        <begin position="228"/>
        <end position="239"/>
    </location>
</feature>
<reference evidence="3 4" key="1">
    <citation type="submission" date="2024-02" db="EMBL/GenBank/DDBJ databases">
        <authorList>
            <person name="Chen Y."/>
            <person name="Shah S."/>
            <person name="Dougan E. K."/>
            <person name="Thang M."/>
            <person name="Chan C."/>
        </authorList>
    </citation>
    <scope>NUCLEOTIDE SEQUENCE [LARGE SCALE GENOMIC DNA]</scope>
</reference>
<evidence type="ECO:0000256" key="1">
    <source>
        <dbReference type="SAM" id="Coils"/>
    </source>
</evidence>
<dbReference type="EMBL" id="CAXAMM010018760">
    <property type="protein sequence ID" value="CAK9044081.1"/>
    <property type="molecule type" value="Genomic_DNA"/>
</dbReference>
<gene>
    <name evidence="3" type="ORF">SCF082_LOCUS25099</name>
</gene>
<feature type="region of interest" description="Disordered" evidence="2">
    <location>
        <begin position="196"/>
        <end position="239"/>
    </location>
</feature>
<evidence type="ECO:0000313" key="3">
    <source>
        <dbReference type="EMBL" id="CAK9044081.1"/>
    </source>
</evidence>
<dbReference type="GO" id="GO:0003964">
    <property type="term" value="F:RNA-directed DNA polymerase activity"/>
    <property type="evidence" value="ECO:0007669"/>
    <property type="project" value="UniProtKB-KW"/>
</dbReference>
<keyword evidence="3" id="KW-0808">Transferase</keyword>
<evidence type="ECO:0000313" key="4">
    <source>
        <dbReference type="Proteomes" id="UP001642464"/>
    </source>
</evidence>
<comment type="caution">
    <text evidence="3">The sequence shown here is derived from an EMBL/GenBank/DDBJ whole genome shotgun (WGS) entry which is preliminary data.</text>
</comment>
<keyword evidence="3" id="KW-0695">RNA-directed DNA polymerase</keyword>
<name>A0ABP0LXX1_9DINO</name>
<protein>
    <submittedName>
        <fullName evidence="3">Reverse transcriptase domain-containing protein</fullName>
    </submittedName>
</protein>
<dbReference type="Proteomes" id="UP001642464">
    <property type="component" value="Unassembled WGS sequence"/>
</dbReference>
<organism evidence="3 4">
    <name type="scientific">Durusdinium trenchii</name>
    <dbReference type="NCBI Taxonomy" id="1381693"/>
    <lineage>
        <taxon>Eukaryota</taxon>
        <taxon>Sar</taxon>
        <taxon>Alveolata</taxon>
        <taxon>Dinophyceae</taxon>
        <taxon>Suessiales</taxon>
        <taxon>Symbiodiniaceae</taxon>
        <taxon>Durusdinium</taxon>
    </lineage>
</organism>